<dbReference type="GO" id="GO:0005975">
    <property type="term" value="P:carbohydrate metabolic process"/>
    <property type="evidence" value="ECO:0007669"/>
    <property type="project" value="InterPro"/>
</dbReference>
<sequence length="692" mass="76993">MQALPASFALTVLVWSSHVVLSVVSQALYTQLSPPQAFAQSLLQSPSADCICNPSWQATVGNCTRLQLATPWSCKVDPANPWPQYPRPQMKRPDWMNLNGKWQWQSYDTWQTNPPPFNVTLERSIIVPYPVQSDLSGVPPPFNMGVLRMFYRRTFSLPQNWTAARSASRVLMHFDAVNWEAEVWVNQQRAGMHQGGYDRFTFDITDALAAGTGNVHEVIVRVFSPLDSAHIPLGKQRLHVPSKSIFYSASSGIWQTVWLEQVPSQYITGLSMIPDLDHSRLAITVNTNPTAANLTAQVQVLSNGTQVALTVGPVGKLFGVTIPNCHLWSPADPFLYDVIVNLTSTAPLPLQSTAFFAISTETPTAIDTVHAYTGMRKISLDRTTPTSPLRIFLNNNATLQVGLLDQGFWPDGIYTAATEEALLYDMRVAHALGFTTLRKHIKVEPDHYYHAADKLGMLIWQDMPSMYWEDPYSGLIGDSWRSSDEKAQFRLELQRMVTWHISFPSIIYWTLFNEGWGQFDTVDTIRWASKLDPSRLWDAASGWVDPADPTSSPSTSNHGNATGYIGDIRSDHNYPAAMSSGATASRASVCSEFGGLGLFTAGHTWVAADWQIFTVYPLTSDAQALQDQLLQLMDGLPKLFNSTKGLSAAIYTQISDVEAEVNGVMTYDRKIFKLPQPQQVRQKILSILSTPV</sequence>
<organism evidence="7 8">
    <name type="scientific">Coccomyxa viridis</name>
    <dbReference type="NCBI Taxonomy" id="1274662"/>
    <lineage>
        <taxon>Eukaryota</taxon>
        <taxon>Viridiplantae</taxon>
        <taxon>Chlorophyta</taxon>
        <taxon>core chlorophytes</taxon>
        <taxon>Trebouxiophyceae</taxon>
        <taxon>Trebouxiophyceae incertae sedis</taxon>
        <taxon>Coccomyxaceae</taxon>
        <taxon>Coccomyxa</taxon>
    </lineage>
</organism>
<dbReference type="InterPro" id="IPR036156">
    <property type="entry name" value="Beta-gal/glucu_dom_sf"/>
</dbReference>
<dbReference type="Gene3D" id="3.20.20.80">
    <property type="entry name" value="Glycosidases"/>
    <property type="match status" value="1"/>
</dbReference>
<keyword evidence="3" id="KW-0326">Glycosidase</keyword>
<evidence type="ECO:0000256" key="4">
    <source>
        <dbReference type="SAM" id="SignalP"/>
    </source>
</evidence>
<evidence type="ECO:0000313" key="8">
    <source>
        <dbReference type="Proteomes" id="UP001314263"/>
    </source>
</evidence>
<feature type="chain" id="PRO_5043415635" description="Glycoside hydrolase family 2 protein" evidence="4">
    <location>
        <begin position="23"/>
        <end position="692"/>
    </location>
</feature>
<proteinExistence type="inferred from homology"/>
<evidence type="ECO:0000256" key="2">
    <source>
        <dbReference type="ARBA" id="ARBA00022801"/>
    </source>
</evidence>
<accession>A0AAV1ICS7</accession>
<dbReference type="SUPFAM" id="SSF51445">
    <property type="entry name" value="(Trans)glycosidases"/>
    <property type="match status" value="1"/>
</dbReference>
<evidence type="ECO:0000256" key="1">
    <source>
        <dbReference type="ARBA" id="ARBA00007401"/>
    </source>
</evidence>
<protein>
    <recommendedName>
        <fullName evidence="9">Glycoside hydrolase family 2 protein</fullName>
    </recommendedName>
</protein>
<dbReference type="PANTHER" id="PTHR42732">
    <property type="entry name" value="BETA-GALACTOSIDASE"/>
    <property type="match status" value="1"/>
</dbReference>
<keyword evidence="4" id="KW-0732">Signal</keyword>
<keyword evidence="8" id="KW-1185">Reference proteome</keyword>
<feature type="domain" description="Glycosyl hydrolases family 2 sugar binding" evidence="6">
    <location>
        <begin position="128"/>
        <end position="232"/>
    </location>
</feature>
<comment type="caution">
    <text evidence="7">The sequence shown here is derived from an EMBL/GenBank/DDBJ whole genome shotgun (WGS) entry which is preliminary data.</text>
</comment>
<dbReference type="Pfam" id="PF02837">
    <property type="entry name" value="Glyco_hydro_2_N"/>
    <property type="match status" value="1"/>
</dbReference>
<dbReference type="SUPFAM" id="SSF49785">
    <property type="entry name" value="Galactose-binding domain-like"/>
    <property type="match status" value="1"/>
</dbReference>
<dbReference type="GO" id="GO:0004553">
    <property type="term" value="F:hydrolase activity, hydrolyzing O-glycosyl compounds"/>
    <property type="evidence" value="ECO:0007669"/>
    <property type="project" value="InterPro"/>
</dbReference>
<evidence type="ECO:0000259" key="5">
    <source>
        <dbReference type="Pfam" id="PF00703"/>
    </source>
</evidence>
<feature type="signal peptide" evidence="4">
    <location>
        <begin position="1"/>
        <end position="22"/>
    </location>
</feature>
<evidence type="ECO:0000259" key="6">
    <source>
        <dbReference type="Pfam" id="PF02837"/>
    </source>
</evidence>
<name>A0AAV1ICS7_9CHLO</name>
<dbReference type="Pfam" id="PF00703">
    <property type="entry name" value="Glyco_hydro_2"/>
    <property type="match status" value="1"/>
</dbReference>
<evidence type="ECO:0000256" key="3">
    <source>
        <dbReference type="ARBA" id="ARBA00023295"/>
    </source>
</evidence>
<comment type="similarity">
    <text evidence="1">Belongs to the glycosyl hydrolase 2 family.</text>
</comment>
<gene>
    <name evidence="7" type="ORF">CVIRNUC_008365</name>
</gene>
<dbReference type="InterPro" id="IPR017853">
    <property type="entry name" value="GH"/>
</dbReference>
<dbReference type="Gene3D" id="2.60.40.10">
    <property type="entry name" value="Immunoglobulins"/>
    <property type="match status" value="1"/>
</dbReference>
<dbReference type="InterPro" id="IPR006102">
    <property type="entry name" value="Ig-like_GH2"/>
</dbReference>
<dbReference type="PANTHER" id="PTHR42732:SF2">
    <property type="entry name" value="BETA-MANNOSIDASE"/>
    <property type="match status" value="1"/>
</dbReference>
<keyword evidence="2" id="KW-0378">Hydrolase</keyword>
<evidence type="ECO:0000313" key="7">
    <source>
        <dbReference type="EMBL" id="CAK0785159.1"/>
    </source>
</evidence>
<dbReference type="Gene3D" id="2.60.120.260">
    <property type="entry name" value="Galactose-binding domain-like"/>
    <property type="match status" value="1"/>
</dbReference>
<dbReference type="InterPro" id="IPR008979">
    <property type="entry name" value="Galactose-bd-like_sf"/>
</dbReference>
<dbReference type="AlphaFoldDB" id="A0AAV1ICS7"/>
<evidence type="ECO:0008006" key="9">
    <source>
        <dbReference type="Google" id="ProtNLM"/>
    </source>
</evidence>
<dbReference type="InterPro" id="IPR013783">
    <property type="entry name" value="Ig-like_fold"/>
</dbReference>
<dbReference type="InterPro" id="IPR006104">
    <property type="entry name" value="Glyco_hydro_2_N"/>
</dbReference>
<dbReference type="EMBL" id="CAUYUE010000012">
    <property type="protein sequence ID" value="CAK0785159.1"/>
    <property type="molecule type" value="Genomic_DNA"/>
</dbReference>
<reference evidence="7 8" key="1">
    <citation type="submission" date="2023-10" db="EMBL/GenBank/DDBJ databases">
        <authorList>
            <person name="Maclean D."/>
            <person name="Macfadyen A."/>
        </authorList>
    </citation>
    <scope>NUCLEOTIDE SEQUENCE [LARGE SCALE GENOMIC DNA]</scope>
</reference>
<dbReference type="InterPro" id="IPR051913">
    <property type="entry name" value="GH2_Domain-Containing"/>
</dbReference>
<dbReference type="Proteomes" id="UP001314263">
    <property type="component" value="Unassembled WGS sequence"/>
</dbReference>
<dbReference type="SUPFAM" id="SSF49303">
    <property type="entry name" value="beta-Galactosidase/glucuronidase domain"/>
    <property type="match status" value="1"/>
</dbReference>
<feature type="domain" description="Glycoside hydrolase family 2 immunoglobulin-like beta-sandwich" evidence="5">
    <location>
        <begin position="266"/>
        <end position="342"/>
    </location>
</feature>